<keyword evidence="6" id="KW-1185">Reference proteome</keyword>
<dbReference type="PROSITE" id="PS00122">
    <property type="entry name" value="CARBOXYLESTERASE_B_1"/>
    <property type="match status" value="1"/>
</dbReference>
<evidence type="ECO:0000256" key="3">
    <source>
        <dbReference type="RuleBase" id="RU361235"/>
    </source>
</evidence>
<evidence type="ECO:0000313" key="5">
    <source>
        <dbReference type="EMBL" id="APG26143.1"/>
    </source>
</evidence>
<protein>
    <recommendedName>
        <fullName evidence="3">Carboxylic ester hydrolase</fullName>
        <ecNumber evidence="3">3.1.1.-</ecNumber>
    </recommendedName>
</protein>
<proteinExistence type="inferred from homology"/>
<accession>A0A1L3GJM6</accession>
<keyword evidence="2 3" id="KW-0378">Hydrolase</keyword>
<dbReference type="InterPro" id="IPR050309">
    <property type="entry name" value="Type-B_Carboxylest/Lipase"/>
</dbReference>
<dbReference type="EMBL" id="CP015518">
    <property type="protein sequence ID" value="APG26143.1"/>
    <property type="molecule type" value="Genomic_DNA"/>
</dbReference>
<dbReference type="Pfam" id="PF00135">
    <property type="entry name" value="COesterase"/>
    <property type="match status" value="1"/>
</dbReference>
<dbReference type="AlphaFoldDB" id="A0A1L3GJM6"/>
<evidence type="ECO:0000259" key="4">
    <source>
        <dbReference type="Pfam" id="PF00135"/>
    </source>
</evidence>
<dbReference type="InterPro" id="IPR029058">
    <property type="entry name" value="AB_hydrolase_fold"/>
</dbReference>
<dbReference type="SUPFAM" id="SSF53474">
    <property type="entry name" value="alpha/beta-Hydrolases"/>
    <property type="match status" value="1"/>
</dbReference>
<dbReference type="EC" id="3.1.1.-" evidence="3"/>
<dbReference type="PROSITE" id="PS51257">
    <property type="entry name" value="PROKAR_LIPOPROTEIN"/>
    <property type="match status" value="1"/>
</dbReference>
<gene>
    <name evidence="5" type="ORF">A7E75_02240</name>
</gene>
<feature type="domain" description="Carboxylesterase type B" evidence="4">
    <location>
        <begin position="32"/>
        <end position="519"/>
    </location>
</feature>
<dbReference type="PANTHER" id="PTHR11559">
    <property type="entry name" value="CARBOXYLESTERASE"/>
    <property type="match status" value="1"/>
</dbReference>
<dbReference type="GO" id="GO:0016787">
    <property type="term" value="F:hydrolase activity"/>
    <property type="evidence" value="ECO:0007669"/>
    <property type="project" value="UniProtKB-KW"/>
</dbReference>
<evidence type="ECO:0000313" key="6">
    <source>
        <dbReference type="Proteomes" id="UP000182264"/>
    </source>
</evidence>
<sequence length="538" mass="58152">MKNLTIIIAILLVAVGCTTNIHEKRATGGNGIVLTEYGALQGGKSGGIYTYFGVPYAEANERFVPAEKAKPWSGVRNAVEYGSISLQSSASGFPVPEGTQNNNCQNLNIWTPGLDGKKRAVMVWLHGGGFSSGSAQESPSYNGEKLSRKGDVVVVSVNHRLNIMGHFDLSAYEEKYRYSANVGVQDIVDSLQWIQENIASFGGDPSNVTLFGESGGGAKILALMTSPYAKGLFHKGIVQSGATESMGVNFTILEASRRLGELTLANLGITPENIDAIQTVPYEKLVEATQKAMVKTAGEFGLLGALSGQVSMDWEPVVDGDFLPTNPVTADSFAAAGKDISLLIGTNLNEWASLNLVMGPDKGKTFTDAEIEARLQATYGDKKDRVVEEFLKAYPSKTKRDALHFDTFLRLPILKIMSHKADQNGAPVFGYVFTYGSPLAVHTAEIPYVFNNVREPSPISANTERTEAEWDEAAQVADTVSNAWISFAKTGKPAATALPTWEPYTRAAEATMILDTKSTLVHGHDRNLIKILAPEYQW</sequence>
<dbReference type="Proteomes" id="UP000182264">
    <property type="component" value="Chromosome"/>
</dbReference>
<name>A0A1L3GJM6_SYNAC</name>
<comment type="similarity">
    <text evidence="1 3">Belongs to the type-B carboxylesterase/lipase family.</text>
</comment>
<dbReference type="Gene3D" id="3.40.50.1820">
    <property type="entry name" value="alpha/beta hydrolase"/>
    <property type="match status" value="1"/>
</dbReference>
<dbReference type="InterPro" id="IPR002018">
    <property type="entry name" value="CarbesteraseB"/>
</dbReference>
<dbReference type="KEGG" id="pace:A6070_10860"/>
<evidence type="ECO:0000256" key="2">
    <source>
        <dbReference type="ARBA" id="ARBA00022801"/>
    </source>
</evidence>
<dbReference type="InterPro" id="IPR019826">
    <property type="entry name" value="Carboxylesterase_B_AS"/>
</dbReference>
<evidence type="ECO:0000256" key="1">
    <source>
        <dbReference type="ARBA" id="ARBA00005964"/>
    </source>
</evidence>
<organism evidence="5 6">
    <name type="scientific">Syntrophotalea acetylenica</name>
    <name type="common">Pelobacter acetylenicus</name>
    <dbReference type="NCBI Taxonomy" id="29542"/>
    <lineage>
        <taxon>Bacteria</taxon>
        <taxon>Pseudomonadati</taxon>
        <taxon>Thermodesulfobacteriota</taxon>
        <taxon>Desulfuromonadia</taxon>
        <taxon>Desulfuromonadales</taxon>
        <taxon>Syntrophotaleaceae</taxon>
        <taxon>Syntrophotalea</taxon>
    </lineage>
</organism>
<reference evidence="5 6" key="1">
    <citation type="journal article" date="2017" name="Genome Announc.">
        <title>Complete Genome Sequences of Two Acetylene-Fermenting Pelobacter acetylenicus Strains.</title>
        <authorList>
            <person name="Sutton J.M."/>
            <person name="Baesman S.M."/>
            <person name="Fierst J.L."/>
            <person name="Poret-Peterson A.T."/>
            <person name="Oremland R.S."/>
            <person name="Dunlap D.S."/>
            <person name="Akob D.M."/>
        </authorList>
    </citation>
    <scope>NUCLEOTIDE SEQUENCE [LARGE SCALE GENOMIC DNA]</scope>
    <source>
        <strain evidence="5 6">DSM 3247</strain>
    </source>
</reference>
<dbReference type="STRING" id="29542.A6070_10860"/>